<protein>
    <submittedName>
        <fullName evidence="1">Uncharacterized protein</fullName>
    </submittedName>
</protein>
<dbReference type="AlphaFoldDB" id="A0A177A8D1"/>
<reference evidence="1" key="1">
    <citation type="submission" date="2016-03" db="EMBL/GenBank/DDBJ databases">
        <title>Updated assembly of Pseudogymnoascus destructans, the fungus causing white-nose syndrome of bats.</title>
        <authorList>
            <person name="Palmer J.M."/>
            <person name="Drees K.P."/>
            <person name="Foster J.T."/>
            <person name="Lindner D.L."/>
        </authorList>
    </citation>
    <scope>NUCLEOTIDE SEQUENCE [LARGE SCALE GENOMIC DNA]</scope>
    <source>
        <strain evidence="1">20631-21</strain>
    </source>
</reference>
<name>A0A177A8D1_9PEZI</name>
<dbReference type="OrthoDB" id="17458at2759"/>
<sequence>MQAPSIRARQYVPPTGQSFTTLRSLRLNHTSSLSPHPNAPSLSIIHSSPRLAIGQRAFLVHTPAGNIL</sequence>
<dbReference type="EMBL" id="KV441397">
    <property type="protein sequence ID" value="OAF58406.1"/>
    <property type="molecule type" value="Genomic_DNA"/>
</dbReference>
<dbReference type="Proteomes" id="UP000077154">
    <property type="component" value="Unassembled WGS sequence"/>
</dbReference>
<dbReference type="GeneID" id="36289420"/>
<dbReference type="RefSeq" id="XP_024323691.1">
    <property type="nucleotide sequence ID" value="XM_024469961.1"/>
</dbReference>
<accession>A0A177A8D1</accession>
<dbReference type="PANTHER" id="PTHR36839:SF1">
    <property type="entry name" value="METALLO-BETA-LACTAMASE FAMILY PROTEIN (AFU_ORTHOLOGUE AFUA_5G12770)"/>
    <property type="match status" value="1"/>
</dbReference>
<dbReference type="PANTHER" id="PTHR36839">
    <property type="entry name" value="METALLO-BETA-LACTAMASE FAMILY PROTEIN (AFU_ORTHOLOGUE AFUA_5G12770)"/>
    <property type="match status" value="1"/>
</dbReference>
<evidence type="ECO:0000313" key="1">
    <source>
        <dbReference type="EMBL" id="OAF58406.1"/>
    </source>
</evidence>
<organism evidence="1">
    <name type="scientific">Pseudogymnoascus destructans</name>
    <dbReference type="NCBI Taxonomy" id="655981"/>
    <lineage>
        <taxon>Eukaryota</taxon>
        <taxon>Fungi</taxon>
        <taxon>Dikarya</taxon>
        <taxon>Ascomycota</taxon>
        <taxon>Pezizomycotina</taxon>
        <taxon>Leotiomycetes</taxon>
        <taxon>Thelebolales</taxon>
        <taxon>Thelebolaceae</taxon>
        <taxon>Pseudogymnoascus</taxon>
    </lineage>
</organism>
<proteinExistence type="predicted"/>
<gene>
    <name evidence="1" type="ORF">VC83_06360</name>
</gene>